<evidence type="ECO:0000313" key="2">
    <source>
        <dbReference type="EMBL" id="MBY8877053.1"/>
    </source>
</evidence>
<reference evidence="2 3" key="1">
    <citation type="submission" date="2021-08" db="EMBL/GenBank/DDBJ databases">
        <title>WGS of actinomycetes from Thailand.</title>
        <authorList>
            <person name="Thawai C."/>
        </authorList>
    </citation>
    <scope>NUCLEOTIDE SEQUENCE [LARGE SCALE GENOMIC DNA]</scope>
    <source>
        <strain evidence="2 3">PLK6-54</strain>
    </source>
</reference>
<evidence type="ECO:0000313" key="3">
    <source>
        <dbReference type="Proteomes" id="UP000778578"/>
    </source>
</evidence>
<accession>A0ABS7Q254</accession>
<comment type="caution">
    <text evidence="2">The sequence shown here is derived from an EMBL/GenBank/DDBJ whole genome shotgun (WGS) entry which is preliminary data.</text>
</comment>
<gene>
    <name evidence="2" type="ORF">K7862_05280</name>
</gene>
<keyword evidence="3" id="KW-1185">Reference proteome</keyword>
<organism evidence="2 3">
    <name type="scientific">Actinacidiphila acidipaludis</name>
    <dbReference type="NCBI Taxonomy" id="2873382"/>
    <lineage>
        <taxon>Bacteria</taxon>
        <taxon>Bacillati</taxon>
        <taxon>Actinomycetota</taxon>
        <taxon>Actinomycetes</taxon>
        <taxon>Kitasatosporales</taxon>
        <taxon>Streptomycetaceae</taxon>
        <taxon>Actinacidiphila</taxon>
    </lineage>
</organism>
<proteinExistence type="predicted"/>
<evidence type="ECO:0000256" key="1">
    <source>
        <dbReference type="SAM" id="MobiDB-lite"/>
    </source>
</evidence>
<protein>
    <submittedName>
        <fullName evidence="2">Uncharacterized protein</fullName>
    </submittedName>
</protein>
<dbReference type="EMBL" id="JAINZZ010000004">
    <property type="protein sequence ID" value="MBY8877053.1"/>
    <property type="molecule type" value="Genomic_DNA"/>
</dbReference>
<feature type="region of interest" description="Disordered" evidence="1">
    <location>
        <begin position="1"/>
        <end position="36"/>
    </location>
</feature>
<sequence length="92" mass="10087">MRGRQDHERPHGRRTGLPTGADAPSAGTDGMPESTEELLSALSGLVEQTRERITVEQARVDLAVALQRHMLPPELPRLDRLRLVAEGRSGGR</sequence>
<name>A0ABS7Q254_9ACTN</name>
<dbReference type="Proteomes" id="UP000778578">
    <property type="component" value="Unassembled WGS sequence"/>
</dbReference>
<dbReference type="RefSeq" id="WP_222961117.1">
    <property type="nucleotide sequence ID" value="NZ_JAINZZ010000004.1"/>
</dbReference>